<feature type="transmembrane region" description="Helical" evidence="1">
    <location>
        <begin position="286"/>
        <end position="304"/>
    </location>
</feature>
<evidence type="ECO:0000256" key="1">
    <source>
        <dbReference type="SAM" id="Phobius"/>
    </source>
</evidence>
<feature type="transmembrane region" description="Helical" evidence="1">
    <location>
        <begin position="21"/>
        <end position="41"/>
    </location>
</feature>
<reference evidence="2 3" key="1">
    <citation type="submission" date="2018-09" db="EMBL/GenBank/DDBJ databases">
        <title>Nocardia yunnanensis sp. nov., an actinomycete isolated from a soil sample.</title>
        <authorList>
            <person name="Zhang J."/>
        </authorList>
    </citation>
    <scope>NUCLEOTIDE SEQUENCE [LARGE SCALE GENOMIC DNA]</scope>
    <source>
        <strain evidence="2 3">CFHS0054</strain>
    </source>
</reference>
<proteinExistence type="predicted"/>
<feature type="transmembrane region" description="Helical" evidence="1">
    <location>
        <begin position="78"/>
        <end position="95"/>
    </location>
</feature>
<keyword evidence="1" id="KW-0812">Transmembrane</keyword>
<keyword evidence="1" id="KW-0472">Membrane</keyword>
<protein>
    <submittedName>
        <fullName evidence="2">Uncharacterized protein</fullName>
    </submittedName>
</protein>
<dbReference type="OrthoDB" id="161151at2"/>
<dbReference type="Proteomes" id="UP000267164">
    <property type="component" value="Chromosome"/>
</dbReference>
<organism evidence="2 3">
    <name type="scientific">Nocardia yunnanensis</name>
    <dbReference type="NCBI Taxonomy" id="2382165"/>
    <lineage>
        <taxon>Bacteria</taxon>
        <taxon>Bacillati</taxon>
        <taxon>Actinomycetota</taxon>
        <taxon>Actinomycetes</taxon>
        <taxon>Mycobacteriales</taxon>
        <taxon>Nocardiaceae</taxon>
        <taxon>Nocardia</taxon>
    </lineage>
</organism>
<sequence length="347" mass="36813">MSGVGFANRQWVRMSDGGANLQLLWVAGMTTVLVTRLYLAATGYPKVGNGTLHIAHALWGGLLMLAGLIVSLTFTGTVCLRVTALSGGIGLGLFIDEVGKFITQSNDYFFRPAAAVIYVLFAILVVITATARTPRTMSAGARLSAAAAIAATGPAEGLTPAQRTAILELLDGDDGEAAHAVRRFAELSPTRLGRNAFRTRAQRLLTAARHLVTQPLFVSVVVALFVVSRIAIDVVFISQAVPLLAGGSADPGHDGGAIIAAAVTRTVEAVFTVTGAVCWRRRRQTAIRLLKAALFVNLCFTQLFNFTDSQFVAITELPFLILVLLVLSSATRGQPVGAERLQQGRNE</sequence>
<feature type="transmembrane region" description="Helical" evidence="1">
    <location>
        <begin position="310"/>
        <end position="330"/>
    </location>
</feature>
<feature type="transmembrane region" description="Helical" evidence="1">
    <location>
        <begin position="216"/>
        <end position="237"/>
    </location>
</feature>
<keyword evidence="1" id="KW-1133">Transmembrane helix</keyword>
<gene>
    <name evidence="2" type="ORF">D7D52_20975</name>
</gene>
<feature type="transmembrane region" description="Helical" evidence="1">
    <location>
        <begin position="257"/>
        <end position="279"/>
    </location>
</feature>
<dbReference type="EMBL" id="CP032568">
    <property type="protein sequence ID" value="AYF75902.1"/>
    <property type="molecule type" value="Genomic_DNA"/>
</dbReference>
<name>A0A386ZDG3_9NOCA</name>
<feature type="transmembrane region" description="Helical" evidence="1">
    <location>
        <begin position="53"/>
        <end position="71"/>
    </location>
</feature>
<accession>A0A386ZDG3</accession>
<evidence type="ECO:0000313" key="3">
    <source>
        <dbReference type="Proteomes" id="UP000267164"/>
    </source>
</evidence>
<keyword evidence="3" id="KW-1185">Reference proteome</keyword>
<feature type="transmembrane region" description="Helical" evidence="1">
    <location>
        <begin position="115"/>
        <end position="133"/>
    </location>
</feature>
<dbReference type="AlphaFoldDB" id="A0A386ZDG3"/>
<dbReference type="KEGG" id="nyu:D7D52_20975"/>
<evidence type="ECO:0000313" key="2">
    <source>
        <dbReference type="EMBL" id="AYF75902.1"/>
    </source>
</evidence>